<dbReference type="EMBL" id="AGWX01000004">
    <property type="protein sequence ID" value="EKS36816.1"/>
    <property type="molecule type" value="Genomic_DNA"/>
</dbReference>
<dbReference type="InterPro" id="IPR005064">
    <property type="entry name" value="BUG"/>
</dbReference>
<dbReference type="PIRSF" id="PIRSF017082">
    <property type="entry name" value="YflP"/>
    <property type="match status" value="1"/>
</dbReference>
<dbReference type="SUPFAM" id="SSF53850">
    <property type="entry name" value="Periplasmic binding protein-like II"/>
    <property type="match status" value="1"/>
</dbReference>
<evidence type="ECO:0000256" key="2">
    <source>
        <dbReference type="SAM" id="SignalP"/>
    </source>
</evidence>
<name>K8P5T3_9BRAD</name>
<dbReference type="CDD" id="cd13578">
    <property type="entry name" value="PBP2_Bug27"/>
    <property type="match status" value="1"/>
</dbReference>
<dbReference type="PATRIC" id="fig|883078.3.peg.3349"/>
<protein>
    <submittedName>
        <fullName evidence="3">Uncharacterized protein</fullName>
    </submittedName>
</protein>
<evidence type="ECO:0000313" key="4">
    <source>
        <dbReference type="Proteomes" id="UP000001096"/>
    </source>
</evidence>
<dbReference type="Proteomes" id="UP000001096">
    <property type="component" value="Unassembled WGS sequence"/>
</dbReference>
<comment type="caution">
    <text evidence="3">The sequence shown here is derived from an EMBL/GenBank/DDBJ whole genome shotgun (WGS) entry which is preliminary data.</text>
</comment>
<dbReference type="PANTHER" id="PTHR42928:SF5">
    <property type="entry name" value="BLR1237 PROTEIN"/>
    <property type="match status" value="1"/>
</dbReference>
<dbReference type="PANTHER" id="PTHR42928">
    <property type="entry name" value="TRICARBOXYLATE-BINDING PROTEIN"/>
    <property type="match status" value="1"/>
</dbReference>
<accession>K8P5T3</accession>
<proteinExistence type="inferred from homology"/>
<dbReference type="HOGENOM" id="CLU_045683_0_0_5"/>
<reference evidence="3 4" key="1">
    <citation type="submission" date="2012-04" db="EMBL/GenBank/DDBJ databases">
        <title>The Genome Sequence of Afipia broomeae ATCC 49717.</title>
        <authorList>
            <consortium name="The Broad Institute Genome Sequencing Platform"/>
            <person name="Earl A."/>
            <person name="Ward D."/>
            <person name="Feldgarden M."/>
            <person name="Gevers D."/>
            <person name="Huys G."/>
            <person name="Walker B."/>
            <person name="Young S.K."/>
            <person name="Zeng Q."/>
            <person name="Gargeya S."/>
            <person name="Fitzgerald M."/>
            <person name="Haas B."/>
            <person name="Abouelleil A."/>
            <person name="Alvarado L."/>
            <person name="Arachchi H.M."/>
            <person name="Berlin A."/>
            <person name="Chapman S.B."/>
            <person name="Goldberg J."/>
            <person name="Griggs A."/>
            <person name="Gujja S."/>
            <person name="Hansen M."/>
            <person name="Howarth C."/>
            <person name="Imamovic A."/>
            <person name="Larimer J."/>
            <person name="McCowen C."/>
            <person name="Montmayeur A."/>
            <person name="Murphy C."/>
            <person name="Neiman D."/>
            <person name="Pearson M."/>
            <person name="Priest M."/>
            <person name="Roberts A."/>
            <person name="Saif S."/>
            <person name="Shea T."/>
            <person name="Sisk P."/>
            <person name="Sykes S."/>
            <person name="Wortman J."/>
            <person name="Nusbaum C."/>
            <person name="Birren B."/>
        </authorList>
    </citation>
    <scope>NUCLEOTIDE SEQUENCE [LARGE SCALE GENOMIC DNA]</scope>
    <source>
        <strain evidence="3 4">ATCC 49717</strain>
    </source>
</reference>
<keyword evidence="4" id="KW-1185">Reference proteome</keyword>
<dbReference type="InterPro" id="IPR042100">
    <property type="entry name" value="Bug_dom1"/>
</dbReference>
<feature type="chain" id="PRO_5003919694" evidence="2">
    <location>
        <begin position="24"/>
        <end position="330"/>
    </location>
</feature>
<evidence type="ECO:0000256" key="1">
    <source>
        <dbReference type="ARBA" id="ARBA00006987"/>
    </source>
</evidence>
<dbReference type="Gene3D" id="3.40.190.10">
    <property type="entry name" value="Periplasmic binding protein-like II"/>
    <property type="match status" value="1"/>
</dbReference>
<dbReference type="Pfam" id="PF03401">
    <property type="entry name" value="TctC"/>
    <property type="match status" value="1"/>
</dbReference>
<comment type="similarity">
    <text evidence="1">Belongs to the UPF0065 (bug) family.</text>
</comment>
<feature type="signal peptide" evidence="2">
    <location>
        <begin position="1"/>
        <end position="23"/>
    </location>
</feature>
<dbReference type="RefSeq" id="WP_006021937.1">
    <property type="nucleotide sequence ID" value="NZ_KB375283.1"/>
</dbReference>
<dbReference type="Gene3D" id="3.40.190.150">
    <property type="entry name" value="Bordetella uptake gene, domain 1"/>
    <property type="match status" value="1"/>
</dbReference>
<gene>
    <name evidence="3" type="ORF">HMPREF9695_03234</name>
</gene>
<dbReference type="AlphaFoldDB" id="K8P5T3"/>
<dbReference type="eggNOG" id="COG3181">
    <property type="taxonomic scope" value="Bacteria"/>
</dbReference>
<keyword evidence="2" id="KW-0732">Signal</keyword>
<organism evidence="3 4">
    <name type="scientific">Afipia broomeae ATCC 49717</name>
    <dbReference type="NCBI Taxonomy" id="883078"/>
    <lineage>
        <taxon>Bacteria</taxon>
        <taxon>Pseudomonadati</taxon>
        <taxon>Pseudomonadota</taxon>
        <taxon>Alphaproteobacteria</taxon>
        <taxon>Hyphomicrobiales</taxon>
        <taxon>Nitrobacteraceae</taxon>
        <taxon>Afipia</taxon>
    </lineage>
</organism>
<sequence>MNFLKSKISPMTLALAIAAGALAAGPSAAQTAWPAPGKNITLVLPFAAGSGTDSTTRLISKELATALGTNIVIDNKPGANGSIAASYVARSEPDGYTIFVTTNTSHSANPYLLKNMTYDPIKDFTPIARTGDLPFMLVINPEIPANSVAELVALAKKEPGKYSYASGSSSAIVSGATFATLAGIDLLHVPYKSSPPALTDVIAGRVSMMFVDVPTGLPHVNGKALKALAVTTIKRSALLPDLPTMDEAGVKGFDITSWQGYLGPANLPKPIVTRLNAEIRKVVERPDIRKELADRGMEAFSGTPESFDKFLKEQLVVWEKLIREAKIEKQ</sequence>
<evidence type="ECO:0000313" key="3">
    <source>
        <dbReference type="EMBL" id="EKS36816.1"/>
    </source>
</evidence>